<comment type="caution">
    <text evidence="1">The sequence shown here is derived from an EMBL/GenBank/DDBJ whole genome shotgun (WGS) entry which is preliminary data.</text>
</comment>
<reference evidence="1 2" key="1">
    <citation type="journal article" date="2020" name="Microb. Genom.">
        <title>Genetic diversity of clinical and environmental Mucorales isolates obtained from an investigation of mucormycosis cases among solid organ transplant recipients.</title>
        <authorList>
            <person name="Nguyen M.H."/>
            <person name="Kaul D."/>
            <person name="Muto C."/>
            <person name="Cheng S.J."/>
            <person name="Richter R.A."/>
            <person name="Bruno V.M."/>
            <person name="Liu G."/>
            <person name="Beyhan S."/>
            <person name="Sundermann A.J."/>
            <person name="Mounaud S."/>
            <person name="Pasculle A.W."/>
            <person name="Nierman W.C."/>
            <person name="Driscoll E."/>
            <person name="Cumbie R."/>
            <person name="Clancy C.J."/>
            <person name="Dupont C.L."/>
        </authorList>
    </citation>
    <scope>NUCLEOTIDE SEQUENCE [LARGE SCALE GENOMIC DNA]</scope>
    <source>
        <strain evidence="1 2">GL24</strain>
    </source>
</reference>
<gene>
    <name evidence="1" type="ORF">G6F50_017080</name>
</gene>
<sequence>MLLRSCRRSSGRSLARSVVRTAAMPQPMSTPTAAGMIAPRVGITEPTVAPLPRCTAGSTATHGPTNGIAAMLRSCSCACASSGTPLTQPLIGVVPSACSH</sequence>
<name>A0A9P6XRM1_9FUNG</name>
<dbReference type="Proteomes" id="UP000740926">
    <property type="component" value="Unassembled WGS sequence"/>
</dbReference>
<dbReference type="AlphaFoldDB" id="A0A9P6XRM1"/>
<evidence type="ECO:0000313" key="2">
    <source>
        <dbReference type="Proteomes" id="UP000740926"/>
    </source>
</evidence>
<accession>A0A9P6XRM1</accession>
<evidence type="ECO:0000313" key="1">
    <source>
        <dbReference type="EMBL" id="KAG1530797.1"/>
    </source>
</evidence>
<keyword evidence="2" id="KW-1185">Reference proteome</keyword>
<organism evidence="1 2">
    <name type="scientific">Rhizopus delemar</name>
    <dbReference type="NCBI Taxonomy" id="936053"/>
    <lineage>
        <taxon>Eukaryota</taxon>
        <taxon>Fungi</taxon>
        <taxon>Fungi incertae sedis</taxon>
        <taxon>Mucoromycota</taxon>
        <taxon>Mucoromycotina</taxon>
        <taxon>Mucoromycetes</taxon>
        <taxon>Mucorales</taxon>
        <taxon>Mucorineae</taxon>
        <taxon>Rhizopodaceae</taxon>
        <taxon>Rhizopus</taxon>
    </lineage>
</organism>
<protein>
    <submittedName>
        <fullName evidence="1">Uncharacterized protein</fullName>
    </submittedName>
</protein>
<dbReference type="EMBL" id="JAANIU010011827">
    <property type="protein sequence ID" value="KAG1530797.1"/>
    <property type="molecule type" value="Genomic_DNA"/>
</dbReference>
<proteinExistence type="predicted"/>